<keyword evidence="5" id="KW-0285">Flavoprotein</keyword>
<dbReference type="Gene3D" id="3.90.700.10">
    <property type="entry name" value="Succinate dehydrogenase/fumarate reductase flavoprotein, catalytic domain"/>
    <property type="match status" value="1"/>
</dbReference>
<evidence type="ECO:0000313" key="11">
    <source>
        <dbReference type="Proteomes" id="UP000051010"/>
    </source>
</evidence>
<dbReference type="SUPFAM" id="SSF51905">
    <property type="entry name" value="FAD/NAD(P)-binding domain"/>
    <property type="match status" value="1"/>
</dbReference>
<dbReference type="AlphaFoldDB" id="A0A0R1Y5M4"/>
<dbReference type="InterPro" id="IPR027477">
    <property type="entry name" value="Succ_DH/fumarate_Rdtase_cat_sf"/>
</dbReference>
<evidence type="ECO:0000256" key="7">
    <source>
        <dbReference type="ARBA" id="ARBA00023002"/>
    </source>
</evidence>
<accession>A0A0R1Y5M4</accession>
<evidence type="ECO:0000256" key="5">
    <source>
        <dbReference type="ARBA" id="ARBA00022630"/>
    </source>
</evidence>
<dbReference type="PANTHER" id="PTHR43400:SF10">
    <property type="entry name" value="3-OXOSTEROID 1-DEHYDROGENASE"/>
    <property type="match status" value="1"/>
</dbReference>
<evidence type="ECO:0000256" key="1">
    <source>
        <dbReference type="ARBA" id="ARBA00001917"/>
    </source>
</evidence>
<dbReference type="SMART" id="SM00900">
    <property type="entry name" value="FMN_bind"/>
    <property type="match status" value="1"/>
</dbReference>
<dbReference type="Pfam" id="PF04205">
    <property type="entry name" value="FMN_bind"/>
    <property type="match status" value="1"/>
</dbReference>
<comment type="cofactor">
    <cofactor evidence="1">
        <name>FMN</name>
        <dbReference type="ChEBI" id="CHEBI:58210"/>
    </cofactor>
</comment>
<dbReference type="GO" id="GO:0010181">
    <property type="term" value="F:FMN binding"/>
    <property type="evidence" value="ECO:0007669"/>
    <property type="project" value="InterPro"/>
</dbReference>
<dbReference type="Proteomes" id="UP000051010">
    <property type="component" value="Unassembled WGS sequence"/>
</dbReference>
<evidence type="ECO:0000256" key="8">
    <source>
        <dbReference type="ARBA" id="ARBA00049922"/>
    </source>
</evidence>
<dbReference type="Pfam" id="PF00890">
    <property type="entry name" value="FAD_binding_2"/>
    <property type="match status" value="1"/>
</dbReference>
<dbReference type="PATRIC" id="fig|1423786.4.peg.489"/>
<dbReference type="GO" id="GO:0033765">
    <property type="term" value="F:steroid dehydrogenase activity, acting on the CH-CH group of donors"/>
    <property type="evidence" value="ECO:0007669"/>
    <property type="project" value="UniProtKB-ARBA"/>
</dbReference>
<proteinExistence type="predicted"/>
<dbReference type="InterPro" id="IPR007329">
    <property type="entry name" value="FMN-bd"/>
</dbReference>
<reference evidence="10 11" key="1">
    <citation type="journal article" date="2015" name="Genome Announc.">
        <title>Expanding the biotechnology potential of lactobacilli through comparative genomics of 213 strains and associated genera.</title>
        <authorList>
            <person name="Sun Z."/>
            <person name="Harris H.M."/>
            <person name="McCann A."/>
            <person name="Guo C."/>
            <person name="Argimon S."/>
            <person name="Zhang W."/>
            <person name="Yang X."/>
            <person name="Jeffery I.B."/>
            <person name="Cooney J.C."/>
            <person name="Kagawa T.F."/>
            <person name="Liu W."/>
            <person name="Song Y."/>
            <person name="Salvetti E."/>
            <person name="Wrobel A."/>
            <person name="Rasinkangas P."/>
            <person name="Parkhill J."/>
            <person name="Rea M.C."/>
            <person name="O'Sullivan O."/>
            <person name="Ritari J."/>
            <person name="Douillard F.P."/>
            <person name="Paul Ross R."/>
            <person name="Yang R."/>
            <person name="Briner A.E."/>
            <person name="Felis G.E."/>
            <person name="de Vos W.M."/>
            <person name="Barrangou R."/>
            <person name="Klaenhammer T.R."/>
            <person name="Caufield P.W."/>
            <person name="Cui Y."/>
            <person name="Zhang H."/>
            <person name="O'Toole P.W."/>
        </authorList>
    </citation>
    <scope>NUCLEOTIDE SEQUENCE [LARGE SCALE GENOMIC DNA]</scope>
    <source>
        <strain evidence="10 11">DSM 18390</strain>
    </source>
</reference>
<dbReference type="GO" id="GO:0008202">
    <property type="term" value="P:steroid metabolic process"/>
    <property type="evidence" value="ECO:0007669"/>
    <property type="project" value="UniProtKB-ARBA"/>
</dbReference>
<keyword evidence="7" id="KW-0560">Oxidoreductase</keyword>
<evidence type="ECO:0000256" key="3">
    <source>
        <dbReference type="ARBA" id="ARBA00013137"/>
    </source>
</evidence>
<dbReference type="EC" id="1.3.99.33" evidence="3"/>
<evidence type="ECO:0000313" key="10">
    <source>
        <dbReference type="EMBL" id="KRM37712.1"/>
    </source>
</evidence>
<evidence type="ECO:0000256" key="4">
    <source>
        <dbReference type="ARBA" id="ARBA00015872"/>
    </source>
</evidence>
<dbReference type="SUPFAM" id="SSF56425">
    <property type="entry name" value="Succinate dehydrogenase/fumarate reductase flavoprotein, catalytic domain"/>
    <property type="match status" value="1"/>
</dbReference>
<organism evidence="10 11">
    <name type="scientific">Lentilactobacillus parafarraginis DSM 18390 = JCM 14109</name>
    <dbReference type="NCBI Taxonomy" id="1423786"/>
    <lineage>
        <taxon>Bacteria</taxon>
        <taxon>Bacillati</taxon>
        <taxon>Bacillota</taxon>
        <taxon>Bacilli</taxon>
        <taxon>Lactobacillales</taxon>
        <taxon>Lactobacillaceae</taxon>
        <taxon>Lentilactobacillus</taxon>
    </lineage>
</organism>
<keyword evidence="6" id="KW-0274">FAD</keyword>
<comment type="caution">
    <text evidence="10">The sequence shown here is derived from an EMBL/GenBank/DDBJ whole genome shotgun (WGS) entry which is preliminary data.</text>
</comment>
<dbReference type="PANTHER" id="PTHR43400">
    <property type="entry name" value="FUMARATE REDUCTASE"/>
    <property type="match status" value="1"/>
</dbReference>
<evidence type="ECO:0000259" key="9">
    <source>
        <dbReference type="SMART" id="SM00900"/>
    </source>
</evidence>
<comment type="cofactor">
    <cofactor evidence="2">
        <name>FAD</name>
        <dbReference type="ChEBI" id="CHEBI:57692"/>
    </cofactor>
</comment>
<dbReference type="Gene3D" id="3.90.1010.20">
    <property type="match status" value="1"/>
</dbReference>
<protein>
    <recommendedName>
        <fullName evidence="4">Urocanate reductase</fullName>
        <ecNumber evidence="3">1.3.99.33</ecNumber>
    </recommendedName>
</protein>
<comment type="catalytic activity">
    <reaction evidence="8">
        <text>dihydrourocanate + A = urocanate + AH2</text>
        <dbReference type="Rhea" id="RHEA:36059"/>
        <dbReference type="ChEBI" id="CHEBI:13193"/>
        <dbReference type="ChEBI" id="CHEBI:17499"/>
        <dbReference type="ChEBI" id="CHEBI:27247"/>
        <dbReference type="ChEBI" id="CHEBI:72991"/>
        <dbReference type="EC" id="1.3.99.33"/>
    </reaction>
</comment>
<dbReference type="Gene3D" id="3.50.50.60">
    <property type="entry name" value="FAD/NAD(P)-binding domain"/>
    <property type="match status" value="1"/>
</dbReference>
<dbReference type="RefSeq" id="WP_054736691.1">
    <property type="nucleotide sequence ID" value="NZ_AZFZ01000130.1"/>
</dbReference>
<dbReference type="InterPro" id="IPR003953">
    <property type="entry name" value="FAD-dep_OxRdtase_2_FAD-bd"/>
</dbReference>
<name>A0A0R1Y5M4_9LACO</name>
<gene>
    <name evidence="10" type="ORF">FD47_GL000471</name>
</gene>
<evidence type="ECO:0000256" key="6">
    <source>
        <dbReference type="ARBA" id="ARBA00022827"/>
    </source>
</evidence>
<dbReference type="EMBL" id="AZFZ01000130">
    <property type="protein sequence ID" value="KRM37712.1"/>
    <property type="molecule type" value="Genomic_DNA"/>
</dbReference>
<dbReference type="InterPro" id="IPR050315">
    <property type="entry name" value="FAD-oxidoreductase_2"/>
</dbReference>
<sequence length="604" mass="66646">MKETNINWNADYDVVVLGFGGAGGTAARFAADNGAKVLVVDAAPFGHEGGNTRYSAQHVAMATDRKKIGDYYAHLTEPLSINQKTLDTYLDGFVDMPDYFKKYFGIDAFVWSRDVKAGDKLDKKEHMAEYPEYEGSDTFDFALVHNQDFDAGLWKTIRKTVLDRSENIDVWLKSKACNLIQNNESGEVTGVVVERNHEKYYIHAKNGVVLATGGFENNHQMQQDYLHIHKLTPFGTLYNKGDGISMAQEVGSKMWHLGNYESLGVVPSYTFAEEDGVQGRQIGHWTKLYNGSIVAIADDGTRFMKEDAKFRHGHIYEHGEYILPHAYDNAWLVFDQKQYDKFVEEKKQNGQLRYIPFLDKTVSADSLAELATKVAVPAENLTKTIAQFNEFAKSGEDLAFDRAATSMDAFDNGKVYAIKLAPAVLNTQGGPERNENAEILSVNGEPISHLYGAGELGGICTNRYQGGGNLAECLIFGKIAGENAAKQKNDQSVEIEKPLQSINDLVDGERIDNIKLGPDQYVGTTEAGIGGKIVVRVTYKDEIIKNVEVLESHETEGIGAVAIKEMPSKFVEANTTDVDIISGASSTNRALKEAVENAIKSATK</sequence>
<evidence type="ECO:0000256" key="2">
    <source>
        <dbReference type="ARBA" id="ARBA00001974"/>
    </source>
</evidence>
<dbReference type="GO" id="GO:0016020">
    <property type="term" value="C:membrane"/>
    <property type="evidence" value="ECO:0007669"/>
    <property type="project" value="InterPro"/>
</dbReference>
<feature type="domain" description="FMN-binding" evidence="9">
    <location>
        <begin position="528"/>
        <end position="602"/>
    </location>
</feature>
<dbReference type="InterPro" id="IPR036188">
    <property type="entry name" value="FAD/NAD-bd_sf"/>
</dbReference>